<proteinExistence type="predicted"/>
<keyword evidence="4" id="KW-1185">Reference proteome</keyword>
<comment type="caution">
    <text evidence="3">The sequence shown here is derived from an EMBL/GenBank/DDBJ whole genome shotgun (WGS) entry which is preliminary data.</text>
</comment>
<reference evidence="3 4" key="1">
    <citation type="submission" date="2014-02" db="EMBL/GenBank/DDBJ databases">
        <title>Single nucleus genome sequencing reveals high similarity among nuclei of an endomycorrhizal fungus.</title>
        <authorList>
            <person name="Lin K."/>
            <person name="Geurts R."/>
            <person name="Zhang Z."/>
            <person name="Limpens E."/>
            <person name="Saunders D.G."/>
            <person name="Mu D."/>
            <person name="Pang E."/>
            <person name="Cao H."/>
            <person name="Cha H."/>
            <person name="Lin T."/>
            <person name="Zhou Q."/>
            <person name="Shang Y."/>
            <person name="Li Y."/>
            <person name="Ivanov S."/>
            <person name="Sharma T."/>
            <person name="Velzen R.V."/>
            <person name="Ruijter N.D."/>
            <person name="Aanen D.K."/>
            <person name="Win J."/>
            <person name="Kamoun S."/>
            <person name="Bisseling T."/>
            <person name="Huang S."/>
        </authorList>
    </citation>
    <scope>NUCLEOTIDE SEQUENCE [LARGE SCALE GENOMIC DNA]</scope>
    <source>
        <strain evidence="4">DAOM197198w</strain>
    </source>
</reference>
<feature type="compositionally biased region" description="Polar residues" evidence="2">
    <location>
        <begin position="1"/>
        <end position="12"/>
    </location>
</feature>
<evidence type="ECO:0000313" key="4">
    <source>
        <dbReference type="Proteomes" id="UP000022910"/>
    </source>
</evidence>
<name>A0A015IRX5_RHIIW</name>
<organism evidence="3 4">
    <name type="scientific">Rhizophagus irregularis (strain DAOM 197198w)</name>
    <name type="common">Glomus intraradices</name>
    <dbReference type="NCBI Taxonomy" id="1432141"/>
    <lineage>
        <taxon>Eukaryota</taxon>
        <taxon>Fungi</taxon>
        <taxon>Fungi incertae sedis</taxon>
        <taxon>Mucoromycota</taxon>
        <taxon>Glomeromycotina</taxon>
        <taxon>Glomeromycetes</taxon>
        <taxon>Glomerales</taxon>
        <taxon>Glomeraceae</taxon>
        <taxon>Rhizophagus</taxon>
    </lineage>
</organism>
<gene>
    <name evidence="3" type="ORF">RirG_184280</name>
</gene>
<dbReference type="Proteomes" id="UP000022910">
    <property type="component" value="Unassembled WGS sequence"/>
</dbReference>
<feature type="region of interest" description="Disordered" evidence="2">
    <location>
        <begin position="1"/>
        <end position="22"/>
    </location>
</feature>
<evidence type="ECO:0000313" key="3">
    <source>
        <dbReference type="EMBL" id="EXX59962.1"/>
    </source>
</evidence>
<feature type="region of interest" description="Disordered" evidence="2">
    <location>
        <begin position="107"/>
        <end position="132"/>
    </location>
</feature>
<feature type="coiled-coil region" evidence="1">
    <location>
        <begin position="24"/>
        <end position="79"/>
    </location>
</feature>
<dbReference type="HOGENOM" id="CLU_1267511_0_0_1"/>
<dbReference type="OrthoDB" id="2350908at2759"/>
<evidence type="ECO:0000256" key="1">
    <source>
        <dbReference type="SAM" id="Coils"/>
    </source>
</evidence>
<dbReference type="EMBL" id="JEMT01026114">
    <property type="protein sequence ID" value="EXX59962.1"/>
    <property type="molecule type" value="Genomic_DNA"/>
</dbReference>
<keyword evidence="1" id="KW-0175">Coiled coil</keyword>
<feature type="region of interest" description="Disordered" evidence="2">
    <location>
        <begin position="160"/>
        <end position="181"/>
    </location>
</feature>
<feature type="compositionally biased region" description="Polar residues" evidence="2">
    <location>
        <begin position="172"/>
        <end position="181"/>
    </location>
</feature>
<dbReference type="AlphaFoldDB" id="A0A015IRX5"/>
<sequence>MMTDNTDSSNVMSSSEKKEKKGLLETLGKDIEIIKKRLQSITQEKESFKRRCTELEKKNRELSCKNVELQRQLDSSVKENESQNSDDYQKLNLLTREVKDILGMMNAGDDDLGGNEREGGSNATGTSVSKEIVVEDENFPNDEGQDSDYTDECVVVPIDQKKSTDSKHNHSKSTPDTPGQNTHVYCEYCNKYITSKGYKNHLYTQIHLSNVSVREKEE</sequence>
<protein>
    <submittedName>
        <fullName evidence="3">Uncharacterized protein</fullName>
    </submittedName>
</protein>
<accession>A0A015IRX5</accession>
<evidence type="ECO:0000256" key="2">
    <source>
        <dbReference type="SAM" id="MobiDB-lite"/>
    </source>
</evidence>